<sequence length="553" mass="60002">MPSSGHVPASVSLDGLSIIHVPLPQQPQSTASSPTTTADLNPGPDSPTKTSTTSSSSRSSLSRRRSVSRMTGLMPLTLSASASSFTNPILPEDTIEQRVDDYLPELLARDLELASDLFEAKSMTAGAPSYSVVAEYMARAKAAGQFTNRLSMALPYQPASARVQILGAIEERDSMASFLEQQENQQHHNNGYPDTSDMDSFSSADDSSGMPPPSFRYHRNTSIVTSATSLTDSVRKSSPQPSLPTTEPANCSWIDGDSDEEDFERAEEALNGSEEPLSPLSPRPPTPPVVAVDNDPSPLNNGMTAAALRSRFIHKKSHSTTGVTHIVSSMVSPHSPPHALRKSLSKRSASDIPPMRPFRRASTITQEFQGTEHPSPSLTRHMRPESPRTPRTPPPVPQKHHQRISRMSEESLRRESLATAATSAARPPAPILESPPMSEGYPSDGESEENSSVLDDDASWRGPETNYSRPTPPASPPRHYVTLANSAKPYVPNFGCDELSRVVPLPPDVVETLRVSTACFPETILLSSSLTIDTIRSYSKKMRHPEADLMRLS</sequence>
<accession>A0ACC1QCZ8</accession>
<protein>
    <submittedName>
        <fullName evidence="1">Uncharacterized protein</fullName>
    </submittedName>
</protein>
<reference evidence="1" key="1">
    <citation type="submission" date="2022-07" db="EMBL/GenBank/DDBJ databases">
        <title>Genome Sequence of Lecanicillium saksenae.</title>
        <authorList>
            <person name="Buettner E."/>
        </authorList>
    </citation>
    <scope>NUCLEOTIDE SEQUENCE</scope>
    <source>
        <strain evidence="1">VT-O1</strain>
    </source>
</reference>
<evidence type="ECO:0000313" key="2">
    <source>
        <dbReference type="Proteomes" id="UP001148737"/>
    </source>
</evidence>
<gene>
    <name evidence="1" type="ORF">NLG97_g11116</name>
</gene>
<organism evidence="1 2">
    <name type="scientific">Lecanicillium saksenae</name>
    <dbReference type="NCBI Taxonomy" id="468837"/>
    <lineage>
        <taxon>Eukaryota</taxon>
        <taxon>Fungi</taxon>
        <taxon>Dikarya</taxon>
        <taxon>Ascomycota</taxon>
        <taxon>Pezizomycotina</taxon>
        <taxon>Sordariomycetes</taxon>
        <taxon>Hypocreomycetidae</taxon>
        <taxon>Hypocreales</taxon>
        <taxon>Cordycipitaceae</taxon>
        <taxon>Lecanicillium</taxon>
    </lineage>
</organism>
<name>A0ACC1QCZ8_9HYPO</name>
<keyword evidence="2" id="KW-1185">Reference proteome</keyword>
<proteinExistence type="predicted"/>
<dbReference type="EMBL" id="JANAKD010003266">
    <property type="protein sequence ID" value="KAJ3472288.1"/>
    <property type="molecule type" value="Genomic_DNA"/>
</dbReference>
<dbReference type="Proteomes" id="UP001148737">
    <property type="component" value="Unassembled WGS sequence"/>
</dbReference>
<evidence type="ECO:0000313" key="1">
    <source>
        <dbReference type="EMBL" id="KAJ3472288.1"/>
    </source>
</evidence>
<comment type="caution">
    <text evidence="1">The sequence shown here is derived from an EMBL/GenBank/DDBJ whole genome shotgun (WGS) entry which is preliminary data.</text>
</comment>